<feature type="non-terminal residue" evidence="1">
    <location>
        <position position="1"/>
    </location>
</feature>
<accession>A0A699QWK8</accession>
<evidence type="ECO:0000313" key="1">
    <source>
        <dbReference type="EMBL" id="GFC77658.1"/>
    </source>
</evidence>
<gene>
    <name evidence="1" type="ORF">Tci_849628</name>
</gene>
<reference evidence="1" key="1">
    <citation type="journal article" date="2019" name="Sci. Rep.">
        <title>Draft genome of Tanacetum cinerariifolium, the natural source of mosquito coil.</title>
        <authorList>
            <person name="Yamashiro T."/>
            <person name="Shiraishi A."/>
            <person name="Satake H."/>
            <person name="Nakayama K."/>
        </authorList>
    </citation>
    <scope>NUCLEOTIDE SEQUENCE</scope>
</reference>
<protein>
    <recommendedName>
        <fullName evidence="2">Integrase, catalytic region, zinc finger, CCHC-type, peptidase aspartic, catalytic</fullName>
    </recommendedName>
</protein>
<organism evidence="1">
    <name type="scientific">Tanacetum cinerariifolium</name>
    <name type="common">Dalmatian daisy</name>
    <name type="synonym">Chrysanthemum cinerariifolium</name>
    <dbReference type="NCBI Taxonomy" id="118510"/>
    <lineage>
        <taxon>Eukaryota</taxon>
        <taxon>Viridiplantae</taxon>
        <taxon>Streptophyta</taxon>
        <taxon>Embryophyta</taxon>
        <taxon>Tracheophyta</taxon>
        <taxon>Spermatophyta</taxon>
        <taxon>Magnoliopsida</taxon>
        <taxon>eudicotyledons</taxon>
        <taxon>Gunneridae</taxon>
        <taxon>Pentapetalae</taxon>
        <taxon>asterids</taxon>
        <taxon>campanulids</taxon>
        <taxon>Asterales</taxon>
        <taxon>Asteraceae</taxon>
        <taxon>Asteroideae</taxon>
        <taxon>Anthemideae</taxon>
        <taxon>Anthemidinae</taxon>
        <taxon>Tanacetum</taxon>
    </lineage>
</organism>
<proteinExistence type="predicted"/>
<name>A0A699QWK8_TANCI</name>
<dbReference type="AlphaFoldDB" id="A0A699QWK8"/>
<comment type="caution">
    <text evidence="1">The sequence shown here is derived from an EMBL/GenBank/DDBJ whole genome shotgun (WGS) entry which is preliminary data.</text>
</comment>
<sequence length="71" mass="7594">VAAESTFMEDNPVAPVDNNPFINVFASEPNSDASSAGDVSSTYSTYVSQTVHHLSKWSKDHPLDNVIGNPS</sequence>
<evidence type="ECO:0008006" key="2">
    <source>
        <dbReference type="Google" id="ProtNLM"/>
    </source>
</evidence>
<dbReference type="EMBL" id="BKCJ011062039">
    <property type="protein sequence ID" value="GFC77658.1"/>
    <property type="molecule type" value="Genomic_DNA"/>
</dbReference>